<comment type="caution">
    <text evidence="14">The sequence shown here is derived from an EMBL/GenBank/DDBJ whole genome shotgun (WGS) entry which is preliminary data.</text>
</comment>
<keyword evidence="15" id="KW-1185">Reference proteome</keyword>
<keyword evidence="9" id="KW-0406">Ion transport</keyword>
<feature type="transmembrane region" description="Helical" evidence="12">
    <location>
        <begin position="154"/>
        <end position="175"/>
    </location>
</feature>
<sequence length="279" mass="31440">MKEHKIHSGWKSKLHEIIYEADTPSGKVFDILLFVLIILSVVLIMLESIKEVDQNYHGILLALEWVITIFFSFEYIARIISVKKPWKYILSFYGIIDFVSTIPLYLSYLLAGSQVLLAVRAFRLLRIFRILKLVKFIGEASQLQSALRASRTKIAVFIYVVLILSVILGTLMYIVESDEAGFTSIPRSIYWTIVTLTTVGYGDIAPQTALGQFFATIIMILGYGIIAVPTGIVTVEFSKQNKVKQHIPHVDINTQCCVNCTAEGHRDDASHCYNCGEPL</sequence>
<dbReference type="PANTHER" id="PTHR11537">
    <property type="entry name" value="VOLTAGE-GATED POTASSIUM CHANNEL"/>
    <property type="match status" value="1"/>
</dbReference>
<keyword evidence="4 12" id="KW-0812">Transmembrane</keyword>
<dbReference type="Gene3D" id="1.20.120.350">
    <property type="entry name" value="Voltage-gated potassium channels. Chain C"/>
    <property type="match status" value="1"/>
</dbReference>
<evidence type="ECO:0000256" key="4">
    <source>
        <dbReference type="ARBA" id="ARBA00022692"/>
    </source>
</evidence>
<proteinExistence type="predicted"/>
<reference evidence="14" key="1">
    <citation type="submission" date="2020-01" db="EMBL/GenBank/DDBJ databases">
        <title>Muricauda ochracea sp. nov., isolated from a tidal flat of Garorim bay in Korea.</title>
        <authorList>
            <person name="Kim D."/>
            <person name="Yoo Y."/>
            <person name="Kim J.-J."/>
        </authorList>
    </citation>
    <scope>NUCLEOTIDE SEQUENCE</scope>
    <source>
        <strain evidence="14">JGD-17</strain>
    </source>
</reference>
<evidence type="ECO:0000256" key="6">
    <source>
        <dbReference type="ARBA" id="ARBA00022882"/>
    </source>
</evidence>
<dbReference type="InterPro" id="IPR005821">
    <property type="entry name" value="Ion_trans_dom"/>
</dbReference>
<feature type="transmembrane region" description="Helical" evidence="12">
    <location>
        <begin position="88"/>
        <end position="109"/>
    </location>
</feature>
<evidence type="ECO:0000259" key="13">
    <source>
        <dbReference type="Pfam" id="PF00520"/>
    </source>
</evidence>
<dbReference type="GO" id="GO:0005249">
    <property type="term" value="F:voltage-gated potassium channel activity"/>
    <property type="evidence" value="ECO:0007669"/>
    <property type="project" value="InterPro"/>
</dbReference>
<keyword evidence="5" id="KW-0631">Potassium channel</keyword>
<organism evidence="14 15">
    <name type="scientific">Flagellimonas ochracea</name>
    <dbReference type="NCBI Taxonomy" id="2696472"/>
    <lineage>
        <taxon>Bacteria</taxon>
        <taxon>Pseudomonadati</taxon>
        <taxon>Bacteroidota</taxon>
        <taxon>Flavobacteriia</taxon>
        <taxon>Flavobacteriales</taxon>
        <taxon>Flavobacteriaceae</taxon>
        <taxon>Flagellimonas</taxon>
    </lineage>
</organism>
<dbReference type="RefSeq" id="WP_166522126.1">
    <property type="nucleotide sequence ID" value="NZ_JAAABI010000001.1"/>
</dbReference>
<gene>
    <name evidence="14" type="ORF">GTQ34_02210</name>
</gene>
<dbReference type="InterPro" id="IPR027359">
    <property type="entry name" value="Volt_channel_dom_sf"/>
</dbReference>
<keyword evidence="3" id="KW-0633">Potassium transport</keyword>
<feature type="transmembrane region" description="Helical" evidence="12">
    <location>
        <begin position="28"/>
        <end position="46"/>
    </location>
</feature>
<dbReference type="Gene3D" id="1.10.287.70">
    <property type="match status" value="1"/>
</dbReference>
<evidence type="ECO:0000256" key="12">
    <source>
        <dbReference type="SAM" id="Phobius"/>
    </source>
</evidence>
<dbReference type="PANTHER" id="PTHR11537:SF254">
    <property type="entry name" value="POTASSIUM VOLTAGE-GATED CHANNEL PROTEIN SHAB"/>
    <property type="match status" value="1"/>
</dbReference>
<feature type="transmembrane region" description="Helical" evidence="12">
    <location>
        <begin position="58"/>
        <end position="76"/>
    </location>
</feature>
<dbReference type="Pfam" id="PF00520">
    <property type="entry name" value="Ion_trans"/>
    <property type="match status" value="1"/>
</dbReference>
<keyword evidence="7" id="KW-0630">Potassium</keyword>
<evidence type="ECO:0000256" key="7">
    <source>
        <dbReference type="ARBA" id="ARBA00022958"/>
    </source>
</evidence>
<dbReference type="GO" id="GO:0008076">
    <property type="term" value="C:voltage-gated potassium channel complex"/>
    <property type="evidence" value="ECO:0007669"/>
    <property type="project" value="InterPro"/>
</dbReference>
<comment type="subcellular location">
    <subcellularLocation>
        <location evidence="1">Membrane</location>
        <topology evidence="1">Multi-pass membrane protein</topology>
    </subcellularLocation>
</comment>
<keyword evidence="6" id="KW-0851">Voltage-gated channel</keyword>
<dbReference type="EMBL" id="JAAABI010000001">
    <property type="protein sequence ID" value="NAY90721.1"/>
    <property type="molecule type" value="Genomic_DNA"/>
</dbReference>
<evidence type="ECO:0000256" key="2">
    <source>
        <dbReference type="ARBA" id="ARBA00022448"/>
    </source>
</evidence>
<keyword evidence="2" id="KW-0813">Transport</keyword>
<evidence type="ECO:0000256" key="1">
    <source>
        <dbReference type="ARBA" id="ARBA00004141"/>
    </source>
</evidence>
<evidence type="ECO:0000256" key="3">
    <source>
        <dbReference type="ARBA" id="ARBA00022538"/>
    </source>
</evidence>
<keyword evidence="8 12" id="KW-1133">Transmembrane helix</keyword>
<evidence type="ECO:0000256" key="10">
    <source>
        <dbReference type="ARBA" id="ARBA00023136"/>
    </source>
</evidence>
<evidence type="ECO:0000256" key="8">
    <source>
        <dbReference type="ARBA" id="ARBA00022989"/>
    </source>
</evidence>
<dbReference type="SUPFAM" id="SSF81324">
    <property type="entry name" value="Voltage-gated potassium channels"/>
    <property type="match status" value="1"/>
</dbReference>
<protein>
    <submittedName>
        <fullName evidence="14">Ion transporter</fullName>
    </submittedName>
</protein>
<evidence type="ECO:0000313" key="15">
    <source>
        <dbReference type="Proteomes" id="UP000667650"/>
    </source>
</evidence>
<dbReference type="InterPro" id="IPR028325">
    <property type="entry name" value="VG_K_chnl"/>
</dbReference>
<evidence type="ECO:0000256" key="9">
    <source>
        <dbReference type="ARBA" id="ARBA00023065"/>
    </source>
</evidence>
<feature type="transmembrane region" description="Helical" evidence="12">
    <location>
        <begin position="213"/>
        <end position="235"/>
    </location>
</feature>
<keyword evidence="10 12" id="KW-0472">Membrane</keyword>
<accession>A0A964TC07</accession>
<dbReference type="AlphaFoldDB" id="A0A964TC07"/>
<dbReference type="GO" id="GO:0001508">
    <property type="term" value="P:action potential"/>
    <property type="evidence" value="ECO:0007669"/>
    <property type="project" value="TreeGrafter"/>
</dbReference>
<keyword evidence="11" id="KW-0407">Ion channel</keyword>
<feature type="domain" description="Ion transport" evidence="13">
    <location>
        <begin position="27"/>
        <end position="242"/>
    </location>
</feature>
<name>A0A964TC07_9FLAO</name>
<dbReference type="PRINTS" id="PR00169">
    <property type="entry name" value="KCHANNEL"/>
</dbReference>
<evidence type="ECO:0000256" key="5">
    <source>
        <dbReference type="ARBA" id="ARBA00022826"/>
    </source>
</evidence>
<evidence type="ECO:0000313" key="14">
    <source>
        <dbReference type="EMBL" id="NAY90721.1"/>
    </source>
</evidence>
<evidence type="ECO:0000256" key="11">
    <source>
        <dbReference type="ARBA" id="ARBA00023303"/>
    </source>
</evidence>
<dbReference type="Proteomes" id="UP000667650">
    <property type="component" value="Unassembled WGS sequence"/>
</dbReference>